<comment type="similarity">
    <text evidence="2">Belongs to the ALG14 family.</text>
</comment>
<keyword evidence="7 8" id="KW-0472">Membrane</keyword>
<evidence type="ECO:0000256" key="4">
    <source>
        <dbReference type="ARBA" id="ARBA00022692"/>
    </source>
</evidence>
<dbReference type="GO" id="GO:0004577">
    <property type="term" value="F:N-acetylglucosaminyldiphosphodolichol N-acetylglucosaminyltransferase activity"/>
    <property type="evidence" value="ECO:0007669"/>
    <property type="project" value="TreeGrafter"/>
</dbReference>
<proteinExistence type="inferred from homology"/>
<comment type="subcellular location">
    <subcellularLocation>
        <location evidence="1">Endoplasmic reticulum membrane</location>
        <topology evidence="1">Single-pass membrane protein</topology>
    </subcellularLocation>
</comment>
<keyword evidence="10" id="KW-1185">Reference proteome</keyword>
<dbReference type="PANTHER" id="PTHR12154:SF4">
    <property type="entry name" value="UDP-N-ACETYLGLUCOSAMINE TRANSFERASE SUBUNIT ALG14 HOMOLOG"/>
    <property type="match status" value="1"/>
</dbReference>
<evidence type="ECO:0000256" key="6">
    <source>
        <dbReference type="ARBA" id="ARBA00022989"/>
    </source>
</evidence>
<dbReference type="OrthoDB" id="17098at2759"/>
<dbReference type="AlphaFoldDB" id="A0A8T2V9U5"/>
<reference evidence="9" key="1">
    <citation type="submission" date="2021-08" db="EMBL/GenBank/DDBJ databases">
        <title>WGS assembly of Ceratopteris richardii.</title>
        <authorList>
            <person name="Marchant D.B."/>
            <person name="Chen G."/>
            <person name="Jenkins J."/>
            <person name="Shu S."/>
            <person name="Leebens-Mack J."/>
            <person name="Grimwood J."/>
            <person name="Schmutz J."/>
            <person name="Soltis P."/>
            <person name="Soltis D."/>
            <person name="Chen Z.-H."/>
        </authorList>
    </citation>
    <scope>NUCLEOTIDE SEQUENCE</scope>
    <source>
        <strain evidence="9">Whitten #5841</strain>
        <tissue evidence="9">Leaf</tissue>
    </source>
</reference>
<evidence type="ECO:0000256" key="1">
    <source>
        <dbReference type="ARBA" id="ARBA00004389"/>
    </source>
</evidence>
<dbReference type="EMBL" id="CM035408">
    <property type="protein sequence ID" value="KAH7442455.1"/>
    <property type="molecule type" value="Genomic_DNA"/>
</dbReference>
<evidence type="ECO:0000256" key="5">
    <source>
        <dbReference type="ARBA" id="ARBA00022824"/>
    </source>
</evidence>
<accession>A0A8T2V9U5</accession>
<evidence type="ECO:0000256" key="8">
    <source>
        <dbReference type="SAM" id="Phobius"/>
    </source>
</evidence>
<evidence type="ECO:0000256" key="7">
    <source>
        <dbReference type="ARBA" id="ARBA00023136"/>
    </source>
</evidence>
<dbReference type="OMA" id="CRIVFIE"/>
<sequence length="218" mass="24949">MLLLSVGVALLGLLMFRLLYVFYYTSKPLHHPLGQSLRTLIVLGSGGHTAEMLNIINLLDKKRFFPRIYVAALTDNMSLPRAATMEEGFGSNSLLLTDAVQYLQIYRSREVGQSYITSILTTIVATFHSLWIVFRLRPDIILCNGPGTCIPLCFSGFLLKVLGIRWVVIVYVESIARVRRFSLSGLILYKLRLADRIYVQWTKLHEMYPRTEFVNRLM</sequence>
<dbReference type="Proteomes" id="UP000825935">
    <property type="component" value="Chromosome 3"/>
</dbReference>
<feature type="transmembrane region" description="Helical" evidence="8">
    <location>
        <begin position="115"/>
        <end position="134"/>
    </location>
</feature>
<dbReference type="PANTHER" id="PTHR12154">
    <property type="entry name" value="GLYCOSYL TRANSFERASE-RELATED"/>
    <property type="match status" value="1"/>
</dbReference>
<feature type="transmembrane region" description="Helical" evidence="8">
    <location>
        <begin position="6"/>
        <end position="25"/>
    </location>
</feature>
<dbReference type="FunFam" id="3.40.50.2000:FF:000182">
    <property type="entry name" value="UDP-N-acetylglucosamine transferase subunit ALG14 isogeny"/>
    <property type="match status" value="1"/>
</dbReference>
<dbReference type="Pfam" id="PF08660">
    <property type="entry name" value="Alg14"/>
    <property type="match status" value="1"/>
</dbReference>
<dbReference type="Gene3D" id="3.40.50.2000">
    <property type="entry name" value="Glycogen Phosphorylase B"/>
    <property type="match status" value="1"/>
</dbReference>
<organism evidence="9 10">
    <name type="scientific">Ceratopteris richardii</name>
    <name type="common">Triangle waterfern</name>
    <dbReference type="NCBI Taxonomy" id="49495"/>
    <lineage>
        <taxon>Eukaryota</taxon>
        <taxon>Viridiplantae</taxon>
        <taxon>Streptophyta</taxon>
        <taxon>Embryophyta</taxon>
        <taxon>Tracheophyta</taxon>
        <taxon>Polypodiopsida</taxon>
        <taxon>Polypodiidae</taxon>
        <taxon>Polypodiales</taxon>
        <taxon>Pteridineae</taxon>
        <taxon>Pteridaceae</taxon>
        <taxon>Parkerioideae</taxon>
        <taxon>Ceratopteris</taxon>
    </lineage>
</organism>
<keyword evidence="5" id="KW-0256">Endoplasmic reticulum</keyword>
<dbReference type="GO" id="GO:0043541">
    <property type="term" value="C:UDP-N-acetylglucosamine transferase complex"/>
    <property type="evidence" value="ECO:0007669"/>
    <property type="project" value="TreeGrafter"/>
</dbReference>
<gene>
    <name evidence="9" type="ORF">KP509_03G089800</name>
</gene>
<feature type="transmembrane region" description="Helical" evidence="8">
    <location>
        <begin position="154"/>
        <end position="172"/>
    </location>
</feature>
<name>A0A8T2V9U5_CERRI</name>
<comment type="caution">
    <text evidence="9">The sequence shown here is derived from an EMBL/GenBank/DDBJ whole genome shotgun (WGS) entry which is preliminary data.</text>
</comment>
<keyword evidence="6 8" id="KW-1133">Transmembrane helix</keyword>
<dbReference type="GO" id="GO:0006488">
    <property type="term" value="P:dolichol-linked oligosaccharide biosynthetic process"/>
    <property type="evidence" value="ECO:0007669"/>
    <property type="project" value="InterPro"/>
</dbReference>
<keyword evidence="4 8" id="KW-0812">Transmembrane</keyword>
<dbReference type="InterPro" id="IPR013969">
    <property type="entry name" value="Oligosacch_biosynth_Alg14"/>
</dbReference>
<evidence type="ECO:0000256" key="2">
    <source>
        <dbReference type="ARBA" id="ARBA00009731"/>
    </source>
</evidence>
<evidence type="ECO:0000313" key="9">
    <source>
        <dbReference type="EMBL" id="KAH7442455.1"/>
    </source>
</evidence>
<evidence type="ECO:0000313" key="10">
    <source>
        <dbReference type="Proteomes" id="UP000825935"/>
    </source>
</evidence>
<protein>
    <recommendedName>
        <fullName evidence="3">UDP-N-acetylglucosamine transferase subunit ALG14</fullName>
    </recommendedName>
</protein>
<evidence type="ECO:0000256" key="3">
    <source>
        <dbReference type="ARBA" id="ARBA00017467"/>
    </source>
</evidence>